<evidence type="ECO:0000313" key="1">
    <source>
        <dbReference type="EMBL" id="GJH18128.1"/>
    </source>
</evidence>
<proteinExistence type="predicted"/>
<sequence>MQTFALDNGTETVWPAFSRHVELMKGLANRRNVAWEMILDENGRASEDTVWSLNRLGSSILKHELKVADFSVMDDVREAVIANGVPAARLPQGTTLSSGWQNFIKAFLVHKTVVEQRQRRGVAALYRAARALASATIVEPWEIRAEDVNRLLAVAERFRKDARTICAYIDEQFLSRATPIRPLVPRAPKAGKKLASRLAERTSEQKLPNRDALYELVRIVWTEVPRDHFDHMRFLATRLLILTGLRINEVTYLPYDCLRTEALTVAATGASADTIGGNAEAMYLRYFAEKTKARATAGHLVEKRQYVPERFRAVVQQTVEAARAATEPLRTTLRRQFKAGCRHLWEFADEDVLQPNDFLSRLNRPDSNMRSEVGTKLTLLAPELPAELTAGYLEKAVSGLKRMKSDFRTFELNGEQINTADMLFLVPAANPAVSASNMGKYLAVAVLSDMQVSVGLGLKGRALSVFGRYSKEEHLKVAHVNPHSLRHLMNTELFRRDVSDTIITHHFGRESVAQSYEYDHRSLLERLDSVDLPGTGADILGGGSSEIVAKLVLGGHAEESHIAKSFRLIQKEHGNEVAFQYLKANADGFHVTPYGFCTNSFSMNPCSKHLKCFDNCSHFAASGSEEHRVSLGSLRATIADGRTVALSKPAKTTGRKNQIAHADTLIAGIDAALAATAGSCVFPGGVDHSSPKKDVFE</sequence>
<organism evidence="1 2">
    <name type="scientific">Caballeronia novacaledonica</name>
    <dbReference type="NCBI Taxonomy" id="1544861"/>
    <lineage>
        <taxon>Bacteria</taxon>
        <taxon>Pseudomonadati</taxon>
        <taxon>Pseudomonadota</taxon>
        <taxon>Betaproteobacteria</taxon>
        <taxon>Burkholderiales</taxon>
        <taxon>Burkholderiaceae</taxon>
        <taxon>Caballeronia</taxon>
    </lineage>
</organism>
<dbReference type="Proteomes" id="UP001055013">
    <property type="component" value="Unassembled WGS sequence"/>
</dbReference>
<keyword evidence="2" id="KW-1185">Reference proteome</keyword>
<comment type="caution">
    <text evidence="1">The sequence shown here is derived from an EMBL/GenBank/DDBJ whole genome shotgun (WGS) entry which is preliminary data.</text>
</comment>
<name>A0ACB5QTH7_9BURK</name>
<dbReference type="EMBL" id="BPUR01000008">
    <property type="protein sequence ID" value="GJH18128.1"/>
    <property type="molecule type" value="Genomic_DNA"/>
</dbReference>
<protein>
    <submittedName>
        <fullName evidence="1">Uncharacterized protein</fullName>
    </submittedName>
</protein>
<evidence type="ECO:0000313" key="2">
    <source>
        <dbReference type="Proteomes" id="UP001055013"/>
    </source>
</evidence>
<reference evidence="1" key="1">
    <citation type="submission" date="2021-09" db="EMBL/GenBank/DDBJ databases">
        <title>Isolation and characterization of 3-chlorobenzoate degrading bacteria from soils in Shizuoka.</title>
        <authorList>
            <person name="Ifat A."/>
            <person name="Ogawa N."/>
            <person name="Kimbara K."/>
            <person name="Moriuchi R."/>
            <person name="Dohra H."/>
            <person name="Shintani M."/>
        </authorList>
    </citation>
    <scope>NUCLEOTIDE SEQUENCE</scope>
    <source>
        <strain evidence="1">19CS2-2</strain>
    </source>
</reference>
<gene>
    <name evidence="1" type="ORF">CBA19CS22_16320</name>
</gene>
<accession>A0ACB5QTH7</accession>